<reference evidence="1" key="1">
    <citation type="submission" date="2021-02" db="EMBL/GenBank/DDBJ databases">
        <authorList>
            <person name="Nowell W R."/>
        </authorList>
    </citation>
    <scope>NUCLEOTIDE SEQUENCE</scope>
</reference>
<proteinExistence type="predicted"/>
<dbReference type="Proteomes" id="UP000663874">
    <property type="component" value="Unassembled WGS sequence"/>
</dbReference>
<feature type="non-terminal residue" evidence="1">
    <location>
        <position position="1"/>
    </location>
</feature>
<name>A0A820A8G7_9BILA</name>
<sequence>STNKVPVSLVCSVPLLNATWDT</sequence>
<evidence type="ECO:0000313" key="2">
    <source>
        <dbReference type="Proteomes" id="UP000663874"/>
    </source>
</evidence>
<dbReference type="AlphaFoldDB" id="A0A820A8G7"/>
<dbReference type="EMBL" id="CAJOBE010015150">
    <property type="protein sequence ID" value="CAF4186487.1"/>
    <property type="molecule type" value="Genomic_DNA"/>
</dbReference>
<evidence type="ECO:0000313" key="1">
    <source>
        <dbReference type="EMBL" id="CAF4186487.1"/>
    </source>
</evidence>
<comment type="caution">
    <text evidence="1">The sequence shown here is derived from an EMBL/GenBank/DDBJ whole genome shotgun (WGS) entry which is preliminary data.</text>
</comment>
<accession>A0A820A8G7</accession>
<gene>
    <name evidence="1" type="ORF">FNK824_LOCUS35514</name>
</gene>
<organism evidence="1 2">
    <name type="scientific">Rotaria sordida</name>
    <dbReference type="NCBI Taxonomy" id="392033"/>
    <lineage>
        <taxon>Eukaryota</taxon>
        <taxon>Metazoa</taxon>
        <taxon>Spiralia</taxon>
        <taxon>Gnathifera</taxon>
        <taxon>Rotifera</taxon>
        <taxon>Eurotatoria</taxon>
        <taxon>Bdelloidea</taxon>
        <taxon>Philodinida</taxon>
        <taxon>Philodinidae</taxon>
        <taxon>Rotaria</taxon>
    </lineage>
</organism>
<protein>
    <submittedName>
        <fullName evidence="1">Uncharacterized protein</fullName>
    </submittedName>
</protein>